<dbReference type="AlphaFoldDB" id="A0A849HGH4"/>
<gene>
    <name evidence="11" type="ORF">HJG52_06705</name>
</gene>
<dbReference type="Proteomes" id="UP000588586">
    <property type="component" value="Unassembled WGS sequence"/>
</dbReference>
<dbReference type="PANTHER" id="PTHR24421">
    <property type="entry name" value="NITRATE/NITRITE SENSOR PROTEIN NARX-RELATED"/>
    <property type="match status" value="1"/>
</dbReference>
<evidence type="ECO:0000256" key="1">
    <source>
        <dbReference type="ARBA" id="ARBA00000085"/>
    </source>
</evidence>
<keyword evidence="9" id="KW-0472">Membrane</keyword>
<dbReference type="PANTHER" id="PTHR24421:SF10">
    <property type="entry name" value="NITRATE_NITRITE SENSOR PROTEIN NARQ"/>
    <property type="match status" value="1"/>
</dbReference>
<dbReference type="InterPro" id="IPR036890">
    <property type="entry name" value="HATPase_C_sf"/>
</dbReference>
<accession>A0A849HGH4</accession>
<dbReference type="InterPro" id="IPR011712">
    <property type="entry name" value="Sig_transdc_His_kin_sub3_dim/P"/>
</dbReference>
<evidence type="ECO:0000256" key="4">
    <source>
        <dbReference type="ARBA" id="ARBA00022679"/>
    </source>
</evidence>
<evidence type="ECO:0000256" key="6">
    <source>
        <dbReference type="ARBA" id="ARBA00022777"/>
    </source>
</evidence>
<dbReference type="Gene3D" id="3.30.565.10">
    <property type="entry name" value="Histidine kinase-like ATPase, C-terminal domain"/>
    <property type="match status" value="1"/>
</dbReference>
<dbReference type="EMBL" id="JABEPQ010000001">
    <property type="protein sequence ID" value="NNM45694.1"/>
    <property type="molecule type" value="Genomic_DNA"/>
</dbReference>
<evidence type="ECO:0000256" key="9">
    <source>
        <dbReference type="SAM" id="Phobius"/>
    </source>
</evidence>
<feature type="transmembrane region" description="Helical" evidence="9">
    <location>
        <begin position="88"/>
        <end position="107"/>
    </location>
</feature>
<reference evidence="11 12" key="1">
    <citation type="submission" date="2020-04" db="EMBL/GenBank/DDBJ databases">
        <title>Knoellia sp. isolate from air conditioner.</title>
        <authorList>
            <person name="Chea S."/>
            <person name="Kim D.-U."/>
        </authorList>
    </citation>
    <scope>NUCLEOTIDE SEQUENCE [LARGE SCALE GENOMIC DNA]</scope>
    <source>
        <strain evidence="11 12">DB2414S</strain>
    </source>
</reference>
<keyword evidence="8" id="KW-0902">Two-component regulatory system</keyword>
<evidence type="ECO:0000313" key="11">
    <source>
        <dbReference type="EMBL" id="NNM45694.1"/>
    </source>
</evidence>
<dbReference type="Gene3D" id="1.20.5.1930">
    <property type="match status" value="1"/>
</dbReference>
<evidence type="ECO:0000256" key="2">
    <source>
        <dbReference type="ARBA" id="ARBA00012438"/>
    </source>
</evidence>
<feature type="domain" description="Signal transduction histidine kinase subgroup 3 dimerisation and phosphoacceptor" evidence="10">
    <location>
        <begin position="203"/>
        <end position="268"/>
    </location>
</feature>
<evidence type="ECO:0000256" key="3">
    <source>
        <dbReference type="ARBA" id="ARBA00022553"/>
    </source>
</evidence>
<evidence type="ECO:0000313" key="12">
    <source>
        <dbReference type="Proteomes" id="UP000588586"/>
    </source>
</evidence>
<evidence type="ECO:0000256" key="8">
    <source>
        <dbReference type="ARBA" id="ARBA00023012"/>
    </source>
</evidence>
<proteinExistence type="predicted"/>
<comment type="caution">
    <text evidence="11">The sequence shown here is derived from an EMBL/GenBank/DDBJ whole genome shotgun (WGS) entry which is preliminary data.</text>
</comment>
<feature type="transmembrane region" description="Helical" evidence="9">
    <location>
        <begin position="113"/>
        <end position="131"/>
    </location>
</feature>
<dbReference type="Pfam" id="PF07730">
    <property type="entry name" value="HisKA_3"/>
    <property type="match status" value="1"/>
</dbReference>
<dbReference type="GO" id="GO:0046983">
    <property type="term" value="F:protein dimerization activity"/>
    <property type="evidence" value="ECO:0007669"/>
    <property type="project" value="InterPro"/>
</dbReference>
<keyword evidence="6 11" id="KW-0418">Kinase</keyword>
<evidence type="ECO:0000256" key="5">
    <source>
        <dbReference type="ARBA" id="ARBA00022741"/>
    </source>
</evidence>
<dbReference type="EC" id="2.7.13.3" evidence="2"/>
<dbReference type="InterPro" id="IPR050482">
    <property type="entry name" value="Sensor_HK_TwoCompSys"/>
</dbReference>
<keyword evidence="4" id="KW-0808">Transferase</keyword>
<dbReference type="SUPFAM" id="SSF55874">
    <property type="entry name" value="ATPase domain of HSP90 chaperone/DNA topoisomerase II/histidine kinase"/>
    <property type="match status" value="1"/>
</dbReference>
<feature type="transmembrane region" description="Helical" evidence="9">
    <location>
        <begin position="161"/>
        <end position="178"/>
    </location>
</feature>
<dbReference type="CDD" id="cd16917">
    <property type="entry name" value="HATPase_UhpB-NarQ-NarX-like"/>
    <property type="match status" value="1"/>
</dbReference>
<keyword evidence="9" id="KW-1133">Transmembrane helix</keyword>
<comment type="catalytic activity">
    <reaction evidence="1">
        <text>ATP + protein L-histidine = ADP + protein N-phospho-L-histidine.</text>
        <dbReference type="EC" id="2.7.13.3"/>
    </reaction>
</comment>
<keyword evidence="12" id="KW-1185">Reference proteome</keyword>
<keyword evidence="9" id="KW-0812">Transmembrane</keyword>
<keyword evidence="7" id="KW-0067">ATP-binding</keyword>
<evidence type="ECO:0000256" key="7">
    <source>
        <dbReference type="ARBA" id="ARBA00022840"/>
    </source>
</evidence>
<evidence type="ECO:0000259" key="10">
    <source>
        <dbReference type="Pfam" id="PF07730"/>
    </source>
</evidence>
<protein>
    <recommendedName>
        <fullName evidence="2">histidine kinase</fullName>
        <ecNumber evidence="2">2.7.13.3</ecNumber>
    </recommendedName>
</protein>
<dbReference type="GO" id="GO:0000155">
    <property type="term" value="F:phosphorelay sensor kinase activity"/>
    <property type="evidence" value="ECO:0007669"/>
    <property type="project" value="InterPro"/>
</dbReference>
<sequence length="410" mass="43367">MFMKSTKQPRPRRQRLRGLARGAGRALALPGRLAGRNVDITLALVAALLFSIAWPTLPLTNAVTPSLLPVVALWEVGPLLLARARPLLAWGLALAVGVGFWASRSALPDWPMPWPVVYFLVLLALLVGVCLRAPWPEVLIAIGGTGAVFGVVLDGDLKNWAWGQAVLAIVALLVRWLILSRRQLAREAELGEVERARRAVLEERSMIARELHDVVAHHMSLIVVQAQSAPYRLADVDAATREEFTSIERSARAALTEVRGVLGVLRSDEGERLVAPVPGGGDVASLLASAQAAGMPLTWDALPPTLGDVPAAVGLAAYRIVQESLSNASRHAPGEACHVRIDADEEALHLFVANAIGADSLPAEGGGGSGLLGMRTRAEAVGGDLTAGREADRWQVSARLPLAGGRPAGA</sequence>
<keyword evidence="5" id="KW-0547">Nucleotide-binding</keyword>
<feature type="transmembrane region" description="Helical" evidence="9">
    <location>
        <begin position="40"/>
        <end position="57"/>
    </location>
</feature>
<name>A0A849HGH4_9MICO</name>
<dbReference type="GO" id="GO:0005524">
    <property type="term" value="F:ATP binding"/>
    <property type="evidence" value="ECO:0007669"/>
    <property type="project" value="UniProtKB-KW"/>
</dbReference>
<keyword evidence="3" id="KW-0597">Phosphoprotein</keyword>
<organism evidence="11 12">
    <name type="scientific">Knoellia koreensis</name>
    <dbReference type="NCBI Taxonomy" id="2730921"/>
    <lineage>
        <taxon>Bacteria</taxon>
        <taxon>Bacillati</taxon>
        <taxon>Actinomycetota</taxon>
        <taxon>Actinomycetes</taxon>
        <taxon>Micrococcales</taxon>
        <taxon>Intrasporangiaceae</taxon>
        <taxon>Knoellia</taxon>
    </lineage>
</organism>
<dbReference type="GO" id="GO:0016020">
    <property type="term" value="C:membrane"/>
    <property type="evidence" value="ECO:0007669"/>
    <property type="project" value="InterPro"/>
</dbReference>